<dbReference type="Pfam" id="PF09851">
    <property type="entry name" value="SHOCT"/>
    <property type="match status" value="1"/>
</dbReference>
<name>A0A0F9J7K7_9ZZZZ</name>
<comment type="caution">
    <text evidence="2">The sequence shown here is derived from an EMBL/GenBank/DDBJ whole genome shotgun (WGS) entry which is preliminary data.</text>
</comment>
<reference evidence="2" key="1">
    <citation type="journal article" date="2015" name="Nature">
        <title>Complex archaea that bridge the gap between prokaryotes and eukaryotes.</title>
        <authorList>
            <person name="Spang A."/>
            <person name="Saw J.H."/>
            <person name="Jorgensen S.L."/>
            <person name="Zaremba-Niedzwiedzka K."/>
            <person name="Martijn J."/>
            <person name="Lind A.E."/>
            <person name="van Eijk R."/>
            <person name="Schleper C."/>
            <person name="Guy L."/>
            <person name="Ettema T.J."/>
        </authorList>
    </citation>
    <scope>NUCLEOTIDE SEQUENCE</scope>
</reference>
<dbReference type="EMBL" id="LAZR01012127">
    <property type="protein sequence ID" value="KKM35358.1"/>
    <property type="molecule type" value="Genomic_DNA"/>
</dbReference>
<sequence length="373" mass="43421">MWYKKIRLISLFVVLSGAVNCTNYNPFVLKGQVQDQYDNIFNEGKTYIRLEELKSTKGASKTFLDHPQYLSKDMLASVLSSIYFKEKGIKGWSKEQYVFHESELLKLTSHIADAFTRASPSQYILVNSNYTKGKRLFKSEVYTIFGLFVSSDKLNVVFSRIQYEGIINKGRDKTFVDSGDTAFVDPFSITKNPFWKINIRSGQRLKKGHDNWLIIDLEKDALAKKEDHEKKVAPSDKQEGVKVYGTKEKVSGSPKRVETKLSIKDQLLELKELETSGLITSEDYERRKAEILVGKREKSIREKFIELRKLKEGGFIGDIDYENKKRDLLDKDDESERERNIKDVLAEYLELRDEGFITDKDYDYKKRKLLREF</sequence>
<feature type="domain" description="SHOCT" evidence="1">
    <location>
        <begin position="265"/>
        <end position="292"/>
    </location>
</feature>
<dbReference type="InterPro" id="IPR018649">
    <property type="entry name" value="SHOCT"/>
</dbReference>
<dbReference type="AlphaFoldDB" id="A0A0F9J7K7"/>
<evidence type="ECO:0000259" key="1">
    <source>
        <dbReference type="Pfam" id="PF09851"/>
    </source>
</evidence>
<gene>
    <name evidence="2" type="ORF">LCGC14_1564840</name>
</gene>
<proteinExistence type="predicted"/>
<accession>A0A0F9J7K7</accession>
<protein>
    <recommendedName>
        <fullName evidence="1">SHOCT domain-containing protein</fullName>
    </recommendedName>
</protein>
<evidence type="ECO:0000313" key="2">
    <source>
        <dbReference type="EMBL" id="KKM35358.1"/>
    </source>
</evidence>
<organism evidence="2">
    <name type="scientific">marine sediment metagenome</name>
    <dbReference type="NCBI Taxonomy" id="412755"/>
    <lineage>
        <taxon>unclassified sequences</taxon>
        <taxon>metagenomes</taxon>
        <taxon>ecological metagenomes</taxon>
    </lineage>
</organism>